<accession>A0ABR3VI22</accession>
<keyword evidence="2" id="KW-1185">Reference proteome</keyword>
<comment type="caution">
    <text evidence="1">The sequence shown here is derived from an EMBL/GenBank/DDBJ whole genome shotgun (WGS) entry which is preliminary data.</text>
</comment>
<dbReference type="EMBL" id="JAZHXJ010002065">
    <property type="protein sequence ID" value="KAL1841514.1"/>
    <property type="molecule type" value="Genomic_DNA"/>
</dbReference>
<reference evidence="1 2" key="1">
    <citation type="journal article" date="2024" name="Commun. Biol.">
        <title>Comparative genomic analysis of thermophilic fungi reveals convergent evolutionary adaptations and gene losses.</title>
        <authorList>
            <person name="Steindorff A.S."/>
            <person name="Aguilar-Pontes M.V."/>
            <person name="Robinson A.J."/>
            <person name="Andreopoulos B."/>
            <person name="LaButti K."/>
            <person name="Kuo A."/>
            <person name="Mondo S."/>
            <person name="Riley R."/>
            <person name="Otillar R."/>
            <person name="Haridas S."/>
            <person name="Lipzen A."/>
            <person name="Grimwood J."/>
            <person name="Schmutz J."/>
            <person name="Clum A."/>
            <person name="Reid I.D."/>
            <person name="Moisan M.C."/>
            <person name="Butler G."/>
            <person name="Nguyen T.T.M."/>
            <person name="Dewar K."/>
            <person name="Conant G."/>
            <person name="Drula E."/>
            <person name="Henrissat B."/>
            <person name="Hansel C."/>
            <person name="Singer S."/>
            <person name="Hutchinson M.I."/>
            <person name="de Vries R.P."/>
            <person name="Natvig D.O."/>
            <person name="Powell A.J."/>
            <person name="Tsang A."/>
            <person name="Grigoriev I.V."/>
        </authorList>
    </citation>
    <scope>NUCLEOTIDE SEQUENCE [LARGE SCALE GENOMIC DNA]</scope>
    <source>
        <strain evidence="1 2">ATCC 24622</strain>
    </source>
</reference>
<proteinExistence type="predicted"/>
<gene>
    <name evidence="1" type="ORF">VTK73DRAFT_3464</name>
</gene>
<name>A0ABR3VI22_9PEZI</name>
<dbReference type="Proteomes" id="UP001586593">
    <property type="component" value="Unassembled WGS sequence"/>
</dbReference>
<sequence length="140" mass="15422">MKARRCSWPEAGKVPVQMRIMFKGEDSIGQRGSTCALFPERIEQTIWPTCVVEPANARALAIRAGPYRGDGFPSRNGYHGFPGPRPAAGAAGFISRDGKRRDSRMCVLLESRGLESNNGSLYAIQMRKMQQADVPRVPSL</sequence>
<organism evidence="1 2">
    <name type="scientific">Phialemonium thermophilum</name>
    <dbReference type="NCBI Taxonomy" id="223376"/>
    <lineage>
        <taxon>Eukaryota</taxon>
        <taxon>Fungi</taxon>
        <taxon>Dikarya</taxon>
        <taxon>Ascomycota</taxon>
        <taxon>Pezizomycotina</taxon>
        <taxon>Sordariomycetes</taxon>
        <taxon>Sordariomycetidae</taxon>
        <taxon>Cephalothecales</taxon>
        <taxon>Cephalothecaceae</taxon>
        <taxon>Phialemonium</taxon>
    </lineage>
</organism>
<evidence type="ECO:0000313" key="1">
    <source>
        <dbReference type="EMBL" id="KAL1841514.1"/>
    </source>
</evidence>
<protein>
    <submittedName>
        <fullName evidence="1">Uncharacterized protein</fullName>
    </submittedName>
</protein>
<evidence type="ECO:0000313" key="2">
    <source>
        <dbReference type="Proteomes" id="UP001586593"/>
    </source>
</evidence>